<keyword evidence="3" id="KW-1185">Reference proteome</keyword>
<dbReference type="InterPro" id="IPR046200">
    <property type="entry name" value="DUF6233"/>
</dbReference>
<gene>
    <name evidence="2" type="ORF">D7231_16905</name>
</gene>
<feature type="region of interest" description="Disordered" evidence="1">
    <location>
        <begin position="40"/>
        <end position="65"/>
    </location>
</feature>
<protein>
    <submittedName>
        <fullName evidence="2">Uncharacterized protein</fullName>
    </submittedName>
</protein>
<dbReference type="AlphaFoldDB" id="A0A3B0BFZ9"/>
<evidence type="ECO:0000256" key="1">
    <source>
        <dbReference type="SAM" id="MobiDB-lite"/>
    </source>
</evidence>
<evidence type="ECO:0000313" key="2">
    <source>
        <dbReference type="EMBL" id="RKN71670.1"/>
    </source>
</evidence>
<evidence type="ECO:0000313" key="3">
    <source>
        <dbReference type="Proteomes" id="UP000270343"/>
    </source>
</evidence>
<organism evidence="2 3">
    <name type="scientific">Streptomyces klenkii</name>
    <dbReference type="NCBI Taxonomy" id="1420899"/>
    <lineage>
        <taxon>Bacteria</taxon>
        <taxon>Bacillati</taxon>
        <taxon>Actinomycetota</taxon>
        <taxon>Actinomycetes</taxon>
        <taxon>Kitasatosporales</taxon>
        <taxon>Streptomycetaceae</taxon>
        <taxon>Streptomyces</taxon>
    </lineage>
</organism>
<proteinExistence type="predicted"/>
<reference evidence="2 3" key="1">
    <citation type="journal article" date="2015" name="Antonie Van Leeuwenhoek">
        <title>Streptomyces klenkii sp. nov., isolated from deep marine sediment.</title>
        <authorList>
            <person name="Veyisoglu A."/>
            <person name="Sahin N."/>
        </authorList>
    </citation>
    <scope>NUCLEOTIDE SEQUENCE [LARGE SCALE GENOMIC DNA]</scope>
    <source>
        <strain evidence="2 3">KCTC 29202</strain>
    </source>
</reference>
<dbReference type="Pfam" id="PF19746">
    <property type="entry name" value="DUF6233"/>
    <property type="match status" value="1"/>
</dbReference>
<accession>A0A3B0BFZ9</accession>
<name>A0A3B0BFZ9_9ACTN</name>
<sequence>MEQLFSDDELALITEAAQESGMDPRDWVRAVVLQVLTDDAYLEDDPPATNGHRQGDGRPPYRPDMEHALWPVTTHRGSGRNMHELHHAGCWVPKGGEETMSTPQAREELLARNAIPCEACQPERFLTPLV</sequence>
<dbReference type="RefSeq" id="WP_120756281.1">
    <property type="nucleotide sequence ID" value="NZ_JBFADQ010000094.1"/>
</dbReference>
<dbReference type="OrthoDB" id="4187966at2"/>
<feature type="compositionally biased region" description="Basic and acidic residues" evidence="1">
    <location>
        <begin position="53"/>
        <end position="65"/>
    </location>
</feature>
<dbReference type="EMBL" id="RBAM01000006">
    <property type="protein sequence ID" value="RKN71670.1"/>
    <property type="molecule type" value="Genomic_DNA"/>
</dbReference>
<comment type="caution">
    <text evidence="2">The sequence shown here is derived from an EMBL/GenBank/DDBJ whole genome shotgun (WGS) entry which is preliminary data.</text>
</comment>
<dbReference type="Proteomes" id="UP000270343">
    <property type="component" value="Unassembled WGS sequence"/>
</dbReference>